<sequence>MRTPHVVLVHGAWSDGSCWSKVIERLQSAGYTVTAAQIPLTSLADDTNTVRRVLNIQTAPTILVAHAFGGAVITELGQNAPNVFALIYIAAFVPVAGETMKDLVTSGPQPAGTAAIRPDTQGFIWLDRDGFARYFAPDVDPLQARSLAAVQKPIAVSNFLGGEPFGEPAWKLLPCWYLVTERDQMLAPAAQRSMAQRAGATISSIAANHAVMITHPDEVENLIITVAKAI</sequence>
<dbReference type="InterPro" id="IPR029058">
    <property type="entry name" value="AB_hydrolase_fold"/>
</dbReference>
<dbReference type="AlphaFoldDB" id="A0A402BEW3"/>
<gene>
    <name evidence="2" type="ORF">KDA_54180</name>
</gene>
<name>A0A402BEW3_9CHLR</name>
<accession>A0A402BEW3</accession>
<dbReference type="RefSeq" id="WP_126630110.1">
    <property type="nucleotide sequence ID" value="NZ_BIFT01000002.1"/>
</dbReference>
<evidence type="ECO:0000313" key="2">
    <source>
        <dbReference type="EMBL" id="GCE29934.1"/>
    </source>
</evidence>
<keyword evidence="3" id="KW-1185">Reference proteome</keyword>
<dbReference type="GO" id="GO:0016787">
    <property type="term" value="F:hydrolase activity"/>
    <property type="evidence" value="ECO:0007669"/>
    <property type="project" value="UniProtKB-KW"/>
</dbReference>
<dbReference type="Pfam" id="PF12697">
    <property type="entry name" value="Abhydrolase_6"/>
    <property type="match status" value="1"/>
</dbReference>
<dbReference type="EMBL" id="BIFT01000002">
    <property type="protein sequence ID" value="GCE29934.1"/>
    <property type="molecule type" value="Genomic_DNA"/>
</dbReference>
<dbReference type="PANTHER" id="PTHR37017:SF11">
    <property type="entry name" value="ESTERASE_LIPASE_THIOESTERASE DOMAIN-CONTAINING PROTEIN"/>
    <property type="match status" value="1"/>
</dbReference>
<dbReference type="PANTHER" id="PTHR37017">
    <property type="entry name" value="AB HYDROLASE-1 DOMAIN-CONTAINING PROTEIN-RELATED"/>
    <property type="match status" value="1"/>
</dbReference>
<comment type="caution">
    <text evidence="2">The sequence shown here is derived from an EMBL/GenBank/DDBJ whole genome shotgun (WGS) entry which is preliminary data.</text>
</comment>
<dbReference type="Gene3D" id="3.40.50.1820">
    <property type="entry name" value="alpha/beta hydrolase"/>
    <property type="match status" value="1"/>
</dbReference>
<feature type="domain" description="AB hydrolase-1" evidence="1">
    <location>
        <begin position="6"/>
        <end position="220"/>
    </location>
</feature>
<dbReference type="InterPro" id="IPR052897">
    <property type="entry name" value="Sec-Metab_Biosynth_Hydrolase"/>
</dbReference>
<evidence type="ECO:0000313" key="3">
    <source>
        <dbReference type="Proteomes" id="UP000287171"/>
    </source>
</evidence>
<organism evidence="2 3">
    <name type="scientific">Dictyobacter alpinus</name>
    <dbReference type="NCBI Taxonomy" id="2014873"/>
    <lineage>
        <taxon>Bacteria</taxon>
        <taxon>Bacillati</taxon>
        <taxon>Chloroflexota</taxon>
        <taxon>Ktedonobacteria</taxon>
        <taxon>Ktedonobacterales</taxon>
        <taxon>Dictyobacteraceae</taxon>
        <taxon>Dictyobacter</taxon>
    </lineage>
</organism>
<protein>
    <submittedName>
        <fullName evidence="2">Alpha/beta hydrolase</fullName>
    </submittedName>
</protein>
<reference evidence="3" key="1">
    <citation type="submission" date="2018-12" db="EMBL/GenBank/DDBJ databases">
        <title>Tengunoibacter tsumagoiensis gen. nov., sp. nov., Dictyobacter kobayashii sp. nov., D. alpinus sp. nov., and D. joshuensis sp. nov. and description of Dictyobacteraceae fam. nov. within the order Ktedonobacterales isolated from Tengu-no-mugimeshi.</title>
        <authorList>
            <person name="Wang C.M."/>
            <person name="Zheng Y."/>
            <person name="Sakai Y."/>
            <person name="Toyoda A."/>
            <person name="Minakuchi Y."/>
            <person name="Abe K."/>
            <person name="Yokota A."/>
            <person name="Yabe S."/>
        </authorList>
    </citation>
    <scope>NUCLEOTIDE SEQUENCE [LARGE SCALE GENOMIC DNA]</scope>
    <source>
        <strain evidence="3">Uno16</strain>
    </source>
</reference>
<dbReference type="InterPro" id="IPR000073">
    <property type="entry name" value="AB_hydrolase_1"/>
</dbReference>
<dbReference type="OrthoDB" id="160229at2"/>
<dbReference type="SUPFAM" id="SSF53474">
    <property type="entry name" value="alpha/beta-Hydrolases"/>
    <property type="match status" value="1"/>
</dbReference>
<evidence type="ECO:0000259" key="1">
    <source>
        <dbReference type="Pfam" id="PF12697"/>
    </source>
</evidence>
<proteinExistence type="predicted"/>
<keyword evidence="2" id="KW-0378">Hydrolase</keyword>
<dbReference type="Proteomes" id="UP000287171">
    <property type="component" value="Unassembled WGS sequence"/>
</dbReference>